<evidence type="ECO:0000313" key="3">
    <source>
        <dbReference type="Proteomes" id="UP001497516"/>
    </source>
</evidence>
<dbReference type="EMBL" id="OZ034813">
    <property type="protein sequence ID" value="CAL1352258.1"/>
    <property type="molecule type" value="Genomic_DNA"/>
</dbReference>
<evidence type="ECO:0008006" key="4">
    <source>
        <dbReference type="Google" id="ProtNLM"/>
    </source>
</evidence>
<accession>A0AAV2C6Z3</accession>
<name>A0AAV2C6Z3_9ROSI</name>
<sequence length="140" mass="14359">MNSTALMKAAAAAAIIAAAALFATVSGQPRGSSFCSCGRAGDQQNFPLHVRAVLDIVANRTSSQVKNPDSGDTVFTTTSNPGANLDAGAAVATGTCFKGAPTECSACLRELRELLKPCEEFGCGGVEFTGDCHLQFGQIK</sequence>
<organism evidence="2 3">
    <name type="scientific">Linum trigynum</name>
    <dbReference type="NCBI Taxonomy" id="586398"/>
    <lineage>
        <taxon>Eukaryota</taxon>
        <taxon>Viridiplantae</taxon>
        <taxon>Streptophyta</taxon>
        <taxon>Embryophyta</taxon>
        <taxon>Tracheophyta</taxon>
        <taxon>Spermatophyta</taxon>
        <taxon>Magnoliopsida</taxon>
        <taxon>eudicotyledons</taxon>
        <taxon>Gunneridae</taxon>
        <taxon>Pentapetalae</taxon>
        <taxon>rosids</taxon>
        <taxon>fabids</taxon>
        <taxon>Malpighiales</taxon>
        <taxon>Linaceae</taxon>
        <taxon>Linum</taxon>
    </lineage>
</organism>
<keyword evidence="3" id="KW-1185">Reference proteome</keyword>
<evidence type="ECO:0000313" key="2">
    <source>
        <dbReference type="EMBL" id="CAL1352258.1"/>
    </source>
</evidence>
<proteinExistence type="predicted"/>
<keyword evidence="1" id="KW-0732">Signal</keyword>
<dbReference type="AlphaFoldDB" id="A0AAV2C6Z3"/>
<feature type="signal peptide" evidence="1">
    <location>
        <begin position="1"/>
        <end position="27"/>
    </location>
</feature>
<feature type="chain" id="PRO_5043640282" description="Gnk2-homologous domain-containing protein" evidence="1">
    <location>
        <begin position="28"/>
        <end position="140"/>
    </location>
</feature>
<gene>
    <name evidence="2" type="ORF">LTRI10_LOCUS241</name>
</gene>
<evidence type="ECO:0000256" key="1">
    <source>
        <dbReference type="SAM" id="SignalP"/>
    </source>
</evidence>
<dbReference type="Proteomes" id="UP001497516">
    <property type="component" value="Chromosome 1"/>
</dbReference>
<protein>
    <recommendedName>
        <fullName evidence="4">Gnk2-homologous domain-containing protein</fullName>
    </recommendedName>
</protein>
<reference evidence="2 3" key="1">
    <citation type="submission" date="2024-04" db="EMBL/GenBank/DDBJ databases">
        <authorList>
            <person name="Fracassetti M."/>
        </authorList>
    </citation>
    <scope>NUCLEOTIDE SEQUENCE [LARGE SCALE GENOMIC DNA]</scope>
</reference>